<dbReference type="EMBL" id="DF973781">
    <property type="protein sequence ID" value="GAU39871.1"/>
    <property type="molecule type" value="Genomic_DNA"/>
</dbReference>
<dbReference type="OrthoDB" id="1742664at2759"/>
<reference evidence="3" key="1">
    <citation type="journal article" date="2017" name="Front. Plant Sci.">
        <title>Climate Clever Clovers: New Paradigm to Reduce the Environmental Footprint of Ruminants by Breeding Low Methanogenic Forages Utilizing Haplotype Variation.</title>
        <authorList>
            <person name="Kaur P."/>
            <person name="Appels R."/>
            <person name="Bayer P.E."/>
            <person name="Keeble-Gagnere G."/>
            <person name="Wang J."/>
            <person name="Hirakawa H."/>
            <person name="Shirasawa K."/>
            <person name="Vercoe P."/>
            <person name="Stefanova K."/>
            <person name="Durmic Z."/>
            <person name="Nichols P."/>
            <person name="Revell C."/>
            <person name="Isobe S.N."/>
            <person name="Edwards D."/>
            <person name="Erskine W."/>
        </authorList>
    </citation>
    <scope>NUCLEOTIDE SEQUENCE [LARGE SCALE GENOMIC DNA]</scope>
    <source>
        <strain evidence="3">cv. Daliak</strain>
    </source>
</reference>
<gene>
    <name evidence="2" type="ORF">TSUD_69190</name>
</gene>
<dbReference type="Pfam" id="PF13966">
    <property type="entry name" value="zf-RVT"/>
    <property type="match status" value="1"/>
</dbReference>
<evidence type="ECO:0000313" key="3">
    <source>
        <dbReference type="Proteomes" id="UP000242715"/>
    </source>
</evidence>
<protein>
    <recommendedName>
        <fullName evidence="1">Reverse transcriptase zinc-binding domain-containing protein</fullName>
    </recommendedName>
</protein>
<dbReference type="Proteomes" id="UP000242715">
    <property type="component" value="Unassembled WGS sequence"/>
</dbReference>
<organism evidence="2 3">
    <name type="scientific">Trifolium subterraneum</name>
    <name type="common">Subterranean clover</name>
    <dbReference type="NCBI Taxonomy" id="3900"/>
    <lineage>
        <taxon>Eukaryota</taxon>
        <taxon>Viridiplantae</taxon>
        <taxon>Streptophyta</taxon>
        <taxon>Embryophyta</taxon>
        <taxon>Tracheophyta</taxon>
        <taxon>Spermatophyta</taxon>
        <taxon>Magnoliopsida</taxon>
        <taxon>eudicotyledons</taxon>
        <taxon>Gunneridae</taxon>
        <taxon>Pentapetalae</taxon>
        <taxon>rosids</taxon>
        <taxon>fabids</taxon>
        <taxon>Fabales</taxon>
        <taxon>Fabaceae</taxon>
        <taxon>Papilionoideae</taxon>
        <taxon>50 kb inversion clade</taxon>
        <taxon>NPAAA clade</taxon>
        <taxon>Hologalegina</taxon>
        <taxon>IRL clade</taxon>
        <taxon>Trifolieae</taxon>
        <taxon>Trifolium</taxon>
    </lineage>
</organism>
<keyword evidence="3" id="KW-1185">Reference proteome</keyword>
<dbReference type="InterPro" id="IPR026960">
    <property type="entry name" value="RVT-Znf"/>
</dbReference>
<accession>A0A2Z6N856</accession>
<feature type="domain" description="Reverse transcriptase zinc-binding" evidence="1">
    <location>
        <begin position="212"/>
        <end position="272"/>
    </location>
</feature>
<name>A0A2Z6N856_TRISU</name>
<evidence type="ECO:0000313" key="2">
    <source>
        <dbReference type="EMBL" id="GAU39871.1"/>
    </source>
</evidence>
<evidence type="ECO:0000259" key="1">
    <source>
        <dbReference type="Pfam" id="PF13966"/>
    </source>
</evidence>
<dbReference type="PANTHER" id="PTHR33116">
    <property type="entry name" value="REVERSE TRANSCRIPTASE ZINC-BINDING DOMAIN-CONTAINING PROTEIN-RELATED-RELATED"/>
    <property type="match status" value="1"/>
</dbReference>
<dbReference type="AlphaFoldDB" id="A0A2Z6N856"/>
<proteinExistence type="predicted"/>
<sequence>MREEFSLGGAKLDRKIAWVRWDKVCRPKSDGGLGIRDLRAVNLTLLGKWRWKVLSGGQGIWRDIIFARYGFLYPSPHFGGRPSGFRGASLWWKDVSLLGTSVEVASDWFSDGVVKRVGDGNLSSFWFDPWVGGIPLKTRYQRLFQVSEQQLNLVDDMGNWLDGEWHWDFIWKRELSVWETELLQSLLSVVVNPSLLGATDSWSWRHDSSRTFSVKSAYLMLTAGVDRVSTRQNLLRRRVIRDPEDALCAFCGASMEAIDHLLVTCDSISLVWYSLFRWLGFRFVSPMSISSVLQGFLALGLGRKNKLGWLLIWHATVWAIWNSRNDVIFARETVSVEYLVGTVSVESLVDKVKLSSWK</sequence>
<dbReference type="PANTHER" id="PTHR33116:SF78">
    <property type="entry name" value="OS12G0587133 PROTEIN"/>
    <property type="match status" value="1"/>
</dbReference>